<proteinExistence type="predicted"/>
<accession>A0A9D2U3B1</accession>
<dbReference type="Gene3D" id="3.40.50.300">
    <property type="entry name" value="P-loop containing nucleotide triphosphate hydrolases"/>
    <property type="match status" value="1"/>
</dbReference>
<comment type="caution">
    <text evidence="1">The sequence shown here is derived from an EMBL/GenBank/DDBJ whole genome shotgun (WGS) entry which is preliminary data.</text>
</comment>
<reference evidence="1" key="1">
    <citation type="journal article" date="2021" name="PeerJ">
        <title>Extensive microbial diversity within the chicken gut microbiome revealed by metagenomics and culture.</title>
        <authorList>
            <person name="Gilroy R."/>
            <person name="Ravi A."/>
            <person name="Getino M."/>
            <person name="Pursley I."/>
            <person name="Horton D.L."/>
            <person name="Alikhan N.F."/>
            <person name="Baker D."/>
            <person name="Gharbi K."/>
            <person name="Hall N."/>
            <person name="Watson M."/>
            <person name="Adriaenssens E.M."/>
            <person name="Foster-Nyarko E."/>
            <person name="Jarju S."/>
            <person name="Secka A."/>
            <person name="Antonio M."/>
            <person name="Oren A."/>
            <person name="Chaudhuri R.R."/>
            <person name="La Ragione R."/>
            <person name="Hildebrand F."/>
            <person name="Pallen M.J."/>
        </authorList>
    </citation>
    <scope>NUCLEOTIDE SEQUENCE</scope>
    <source>
        <strain evidence="1">ChiGjej3B3-11674</strain>
    </source>
</reference>
<evidence type="ECO:0000313" key="1">
    <source>
        <dbReference type="EMBL" id="HJD35217.1"/>
    </source>
</evidence>
<protein>
    <recommendedName>
        <fullName evidence="3">ABC transporter ATP-binding protein</fullName>
    </recommendedName>
</protein>
<dbReference type="EMBL" id="DWUV01000230">
    <property type="protein sequence ID" value="HJD35217.1"/>
    <property type="molecule type" value="Genomic_DNA"/>
</dbReference>
<dbReference type="PANTHER" id="PTHR43394:SF1">
    <property type="entry name" value="ATP-BINDING CASSETTE SUB-FAMILY B MEMBER 10, MITOCHONDRIAL"/>
    <property type="match status" value="1"/>
</dbReference>
<evidence type="ECO:0000313" key="2">
    <source>
        <dbReference type="Proteomes" id="UP000823897"/>
    </source>
</evidence>
<dbReference type="Proteomes" id="UP000823897">
    <property type="component" value="Unassembled WGS sequence"/>
</dbReference>
<name>A0A9D2U3B1_9FIRM</name>
<dbReference type="AlphaFoldDB" id="A0A9D2U3B1"/>
<dbReference type="GO" id="GO:0015421">
    <property type="term" value="F:ABC-type oligopeptide transporter activity"/>
    <property type="evidence" value="ECO:0007669"/>
    <property type="project" value="TreeGrafter"/>
</dbReference>
<dbReference type="InterPro" id="IPR039421">
    <property type="entry name" value="Type_1_exporter"/>
</dbReference>
<reference evidence="1" key="2">
    <citation type="submission" date="2021-04" db="EMBL/GenBank/DDBJ databases">
        <authorList>
            <person name="Gilroy R."/>
        </authorList>
    </citation>
    <scope>NUCLEOTIDE SEQUENCE</scope>
    <source>
        <strain evidence="1">ChiGjej3B3-11674</strain>
    </source>
</reference>
<dbReference type="PANTHER" id="PTHR43394">
    <property type="entry name" value="ATP-DEPENDENT PERMEASE MDL1, MITOCHONDRIAL"/>
    <property type="match status" value="1"/>
</dbReference>
<gene>
    <name evidence="1" type="ORF">H9911_11910</name>
</gene>
<evidence type="ECO:0008006" key="3">
    <source>
        <dbReference type="Google" id="ProtNLM"/>
    </source>
</evidence>
<dbReference type="SUPFAM" id="SSF52540">
    <property type="entry name" value="P-loop containing nucleoside triphosphate hydrolases"/>
    <property type="match status" value="1"/>
</dbReference>
<dbReference type="InterPro" id="IPR027417">
    <property type="entry name" value="P-loop_NTPase"/>
</dbReference>
<organism evidence="1 2">
    <name type="scientific">Candidatus Mediterraneibacter tabaqchaliae</name>
    <dbReference type="NCBI Taxonomy" id="2838689"/>
    <lineage>
        <taxon>Bacteria</taxon>
        <taxon>Bacillati</taxon>
        <taxon>Bacillota</taxon>
        <taxon>Clostridia</taxon>
        <taxon>Lachnospirales</taxon>
        <taxon>Lachnospiraceae</taxon>
        <taxon>Mediterraneibacter</taxon>
    </lineage>
</organism>
<sequence length="67" mass="7677">ILISHRLANVVGSDRIYMMKDGRIEEEGSHEELLEAGGEYAKLYRSQMELEQYGKRKAEEYGKEAAV</sequence>
<feature type="non-terminal residue" evidence="1">
    <location>
        <position position="1"/>
    </location>
</feature>